<keyword evidence="3" id="KW-0963">Cytoplasm</keyword>
<dbReference type="Pfam" id="PF02954">
    <property type="entry name" value="HTH_8"/>
    <property type="match status" value="2"/>
</dbReference>
<evidence type="ECO:0000256" key="17">
    <source>
        <dbReference type="SAM" id="MobiDB-lite"/>
    </source>
</evidence>
<evidence type="ECO:0000256" key="15">
    <source>
        <dbReference type="ARBA" id="ARBA00031910"/>
    </source>
</evidence>
<evidence type="ECO:0000259" key="19">
    <source>
        <dbReference type="PROSITE" id="PS50110"/>
    </source>
</evidence>
<dbReference type="InterPro" id="IPR003593">
    <property type="entry name" value="AAA+_ATPase"/>
</dbReference>
<dbReference type="Gene3D" id="1.10.10.60">
    <property type="entry name" value="Homeodomain-like"/>
    <property type="match status" value="2"/>
</dbReference>
<dbReference type="PANTHER" id="PTHR32071:SF95">
    <property type="entry name" value="DNA-BINDING TRANSCRIPTIONAL REGULATOR NTRC"/>
    <property type="match status" value="1"/>
</dbReference>
<dbReference type="RefSeq" id="WP_184304375.1">
    <property type="nucleotide sequence ID" value="NZ_JACHXU010000005.1"/>
</dbReference>
<gene>
    <name evidence="20" type="ORF">FHS27_001946</name>
</gene>
<dbReference type="Gene3D" id="3.40.50.2300">
    <property type="match status" value="1"/>
</dbReference>
<dbReference type="SUPFAM" id="SSF52540">
    <property type="entry name" value="P-loop containing nucleoside triphosphate hydrolases"/>
    <property type="match status" value="1"/>
</dbReference>
<dbReference type="SUPFAM" id="SSF46689">
    <property type="entry name" value="Homeodomain-like"/>
    <property type="match status" value="2"/>
</dbReference>
<keyword evidence="6" id="KW-0547">Nucleotide-binding</keyword>
<dbReference type="InterPro" id="IPR002078">
    <property type="entry name" value="Sigma_54_int"/>
</dbReference>
<dbReference type="GO" id="GO:0043565">
    <property type="term" value="F:sequence-specific DNA binding"/>
    <property type="evidence" value="ECO:0007669"/>
    <property type="project" value="InterPro"/>
</dbReference>
<dbReference type="Proteomes" id="UP000536179">
    <property type="component" value="Unassembled WGS sequence"/>
</dbReference>
<dbReference type="GO" id="GO:0000160">
    <property type="term" value="P:phosphorelay signal transduction system"/>
    <property type="evidence" value="ECO:0007669"/>
    <property type="project" value="UniProtKB-KW"/>
</dbReference>
<dbReference type="InterPro" id="IPR025944">
    <property type="entry name" value="Sigma_54_int_dom_CS"/>
</dbReference>
<evidence type="ECO:0000256" key="1">
    <source>
        <dbReference type="ARBA" id="ARBA00004496"/>
    </source>
</evidence>
<evidence type="ECO:0000313" key="21">
    <source>
        <dbReference type="Proteomes" id="UP000536179"/>
    </source>
</evidence>
<dbReference type="Gene3D" id="1.10.8.60">
    <property type="match status" value="1"/>
</dbReference>
<dbReference type="InterPro" id="IPR025662">
    <property type="entry name" value="Sigma_54_int_dom_ATP-bd_1"/>
</dbReference>
<dbReference type="Gene3D" id="3.40.50.300">
    <property type="entry name" value="P-loop containing nucleotide triphosphate hydrolases"/>
    <property type="match status" value="1"/>
</dbReference>
<sequence length="553" mass="61892">MSRILVVDDEPADLNLVRHALQKKDHDVETAQCAKEALRLLRHRAFDVVVLDVMLPDGDGLDVLSKIREIDAQLPVIFVTSGSESKNAICAMKMGALDYLLKPINVSELRNGVARAIEIRRLINTPVEMNVDQGSNDVRSIIGRCPAMQEVYKSIGIVAAQDVTVLIRGESGTGKELVARALYQFSERGQGPFLAVNCAAIPETLLESELFGHEKGAFTGADRKRIGKFEQCSGGTLFLDEIGDMSPVLQSKLLRVLQERQFERVGGNETINCNVRVIAATHRHLEQMVSDGEFRADLYYRLNGFAIHLPPLRDRGKDIDLLVEYFRRLAGLELHKDARVVSPDAMQALRKYHWPGNIRELQNVMRQAVLKAAGPVILPEFLPHTVFEKGRLAQVQEIDSRDPISPQLLPDLQDTNGDDSHPRNVSPMGGADLSFPPLDFDSTCLYDDVIESVEVQLVEEVLRRTGNDKEQAVQRLGINPTQLRSRISQKMLDVDPTEEREADEPLFVRGMTMADIEREAIRRALDRFDGCRKAAAEQLGISTRTLQRRVKEL</sequence>
<evidence type="ECO:0000313" key="20">
    <source>
        <dbReference type="EMBL" id="MBB3206138.1"/>
    </source>
</evidence>
<accession>A0A7W5H5D7</accession>
<evidence type="ECO:0000256" key="10">
    <source>
        <dbReference type="ARBA" id="ARBA00023125"/>
    </source>
</evidence>
<dbReference type="InterPro" id="IPR001789">
    <property type="entry name" value="Sig_transdc_resp-reg_receiver"/>
</dbReference>
<dbReference type="FunFam" id="3.40.50.300:FF:000006">
    <property type="entry name" value="DNA-binding transcriptional regulator NtrC"/>
    <property type="match status" value="1"/>
</dbReference>
<dbReference type="PANTHER" id="PTHR32071">
    <property type="entry name" value="TRANSCRIPTIONAL REGULATORY PROTEIN"/>
    <property type="match status" value="1"/>
</dbReference>
<feature type="domain" description="Response regulatory" evidence="19">
    <location>
        <begin position="3"/>
        <end position="117"/>
    </location>
</feature>
<dbReference type="Pfam" id="PF00072">
    <property type="entry name" value="Response_reg"/>
    <property type="match status" value="1"/>
</dbReference>
<keyword evidence="13" id="KW-0535">Nitrogen fixation</keyword>
<evidence type="ECO:0000256" key="9">
    <source>
        <dbReference type="ARBA" id="ARBA00023015"/>
    </source>
</evidence>
<keyword evidence="11" id="KW-0010">Activator</keyword>
<evidence type="ECO:0000256" key="4">
    <source>
        <dbReference type="ARBA" id="ARBA00022491"/>
    </source>
</evidence>
<dbReference type="SMART" id="SM00382">
    <property type="entry name" value="AAA"/>
    <property type="match status" value="1"/>
</dbReference>
<dbReference type="PRINTS" id="PR01590">
    <property type="entry name" value="HTHFIS"/>
</dbReference>
<dbReference type="SMART" id="SM00448">
    <property type="entry name" value="REC"/>
    <property type="match status" value="1"/>
</dbReference>
<dbReference type="PROSITE" id="PS00675">
    <property type="entry name" value="SIGMA54_INTERACT_1"/>
    <property type="match status" value="1"/>
</dbReference>
<feature type="modified residue" description="4-aspartylphosphate" evidence="16">
    <location>
        <position position="52"/>
    </location>
</feature>
<keyword evidence="12" id="KW-0804">Transcription</keyword>
<evidence type="ECO:0000256" key="11">
    <source>
        <dbReference type="ARBA" id="ARBA00023159"/>
    </source>
</evidence>
<dbReference type="InterPro" id="IPR058031">
    <property type="entry name" value="AAA_lid_NorR"/>
</dbReference>
<keyword evidence="10" id="KW-0238">DNA-binding</keyword>
<dbReference type="SUPFAM" id="SSF52172">
    <property type="entry name" value="CheY-like"/>
    <property type="match status" value="1"/>
</dbReference>
<evidence type="ECO:0000256" key="5">
    <source>
        <dbReference type="ARBA" id="ARBA00022553"/>
    </source>
</evidence>
<dbReference type="CDD" id="cd00009">
    <property type="entry name" value="AAA"/>
    <property type="match status" value="1"/>
</dbReference>
<dbReference type="GO" id="GO:0005524">
    <property type="term" value="F:ATP binding"/>
    <property type="evidence" value="ECO:0007669"/>
    <property type="project" value="UniProtKB-KW"/>
</dbReference>
<dbReference type="EMBL" id="JACHXU010000005">
    <property type="protein sequence ID" value="MBB3206138.1"/>
    <property type="molecule type" value="Genomic_DNA"/>
</dbReference>
<keyword evidence="9" id="KW-0805">Transcription regulation</keyword>
<organism evidence="20 21">
    <name type="scientific">Aporhodopirellula rubra</name>
    <dbReference type="NCBI Taxonomy" id="980271"/>
    <lineage>
        <taxon>Bacteria</taxon>
        <taxon>Pseudomonadati</taxon>
        <taxon>Planctomycetota</taxon>
        <taxon>Planctomycetia</taxon>
        <taxon>Pirellulales</taxon>
        <taxon>Pirellulaceae</taxon>
        <taxon>Aporhodopirellula</taxon>
    </lineage>
</organism>
<evidence type="ECO:0000256" key="6">
    <source>
        <dbReference type="ARBA" id="ARBA00022741"/>
    </source>
</evidence>
<evidence type="ECO:0000256" key="7">
    <source>
        <dbReference type="ARBA" id="ARBA00022840"/>
    </source>
</evidence>
<evidence type="ECO:0000256" key="16">
    <source>
        <dbReference type="PROSITE-ProRule" id="PRU00169"/>
    </source>
</evidence>
<dbReference type="Pfam" id="PF00158">
    <property type="entry name" value="Sigma54_activat"/>
    <property type="match status" value="1"/>
</dbReference>
<evidence type="ECO:0000259" key="18">
    <source>
        <dbReference type="PROSITE" id="PS50045"/>
    </source>
</evidence>
<dbReference type="GO" id="GO:0006355">
    <property type="term" value="P:regulation of DNA-templated transcription"/>
    <property type="evidence" value="ECO:0007669"/>
    <property type="project" value="InterPro"/>
</dbReference>
<keyword evidence="8" id="KW-0902">Two-component regulatory system</keyword>
<feature type="region of interest" description="Disordered" evidence="17">
    <location>
        <begin position="403"/>
        <end position="430"/>
    </location>
</feature>
<evidence type="ECO:0000256" key="2">
    <source>
        <dbReference type="ARBA" id="ARBA00019059"/>
    </source>
</evidence>
<feature type="domain" description="Sigma-54 factor interaction" evidence="18">
    <location>
        <begin position="141"/>
        <end position="370"/>
    </location>
</feature>
<reference evidence="20 21" key="1">
    <citation type="submission" date="2020-08" db="EMBL/GenBank/DDBJ databases">
        <title>Genomic Encyclopedia of Type Strains, Phase III (KMG-III): the genomes of soil and plant-associated and newly described type strains.</title>
        <authorList>
            <person name="Whitman W."/>
        </authorList>
    </citation>
    <scope>NUCLEOTIDE SEQUENCE [LARGE SCALE GENOMIC DNA]</scope>
    <source>
        <strain evidence="20 21">CECT 8075</strain>
    </source>
</reference>
<evidence type="ECO:0000256" key="13">
    <source>
        <dbReference type="ARBA" id="ARBA00023231"/>
    </source>
</evidence>
<protein>
    <recommendedName>
        <fullName evidence="2">DNA-binding transcriptional regulator NtrC</fullName>
    </recommendedName>
    <alternativeName>
        <fullName evidence="14">Nitrogen regulation protein NR(I)</fullName>
    </alternativeName>
    <alternativeName>
        <fullName evidence="15">Nitrogen regulator I</fullName>
    </alternativeName>
</protein>
<dbReference type="Pfam" id="PF25601">
    <property type="entry name" value="AAA_lid_14"/>
    <property type="match status" value="1"/>
</dbReference>
<evidence type="ECO:0000256" key="8">
    <source>
        <dbReference type="ARBA" id="ARBA00023012"/>
    </source>
</evidence>
<dbReference type="GO" id="GO:0005737">
    <property type="term" value="C:cytoplasm"/>
    <property type="evidence" value="ECO:0007669"/>
    <property type="project" value="UniProtKB-SubCell"/>
</dbReference>
<keyword evidence="5 16" id="KW-0597">Phosphoprotein</keyword>
<comment type="caution">
    <text evidence="20">The sequence shown here is derived from an EMBL/GenBank/DDBJ whole genome shotgun (WGS) entry which is preliminary data.</text>
</comment>
<comment type="subcellular location">
    <subcellularLocation>
        <location evidence="1">Cytoplasm</location>
    </subcellularLocation>
</comment>
<dbReference type="CDD" id="cd00156">
    <property type="entry name" value="REC"/>
    <property type="match status" value="1"/>
</dbReference>
<dbReference type="InterPro" id="IPR002197">
    <property type="entry name" value="HTH_Fis"/>
</dbReference>
<dbReference type="PROSITE" id="PS50045">
    <property type="entry name" value="SIGMA54_INTERACT_4"/>
    <property type="match status" value="1"/>
</dbReference>
<evidence type="ECO:0000256" key="3">
    <source>
        <dbReference type="ARBA" id="ARBA00022490"/>
    </source>
</evidence>
<keyword evidence="4" id="KW-0678">Repressor</keyword>
<keyword evidence="7" id="KW-0067">ATP-binding</keyword>
<dbReference type="InterPro" id="IPR027417">
    <property type="entry name" value="P-loop_NTPase"/>
</dbReference>
<dbReference type="InterPro" id="IPR011006">
    <property type="entry name" value="CheY-like_superfamily"/>
</dbReference>
<name>A0A7W5H5D7_9BACT</name>
<proteinExistence type="predicted"/>
<dbReference type="InterPro" id="IPR009057">
    <property type="entry name" value="Homeodomain-like_sf"/>
</dbReference>
<evidence type="ECO:0000256" key="14">
    <source>
        <dbReference type="ARBA" id="ARBA00029881"/>
    </source>
</evidence>
<evidence type="ECO:0000256" key="12">
    <source>
        <dbReference type="ARBA" id="ARBA00023163"/>
    </source>
</evidence>
<dbReference type="AlphaFoldDB" id="A0A7W5H5D7"/>
<keyword evidence="21" id="KW-1185">Reference proteome</keyword>
<dbReference type="PROSITE" id="PS00688">
    <property type="entry name" value="SIGMA54_INTERACT_3"/>
    <property type="match status" value="1"/>
</dbReference>
<dbReference type="PROSITE" id="PS50110">
    <property type="entry name" value="RESPONSE_REGULATORY"/>
    <property type="match status" value="1"/>
</dbReference>